<protein>
    <submittedName>
        <fullName evidence="2">Uncharacterized protein</fullName>
    </submittedName>
</protein>
<reference evidence="2 3" key="1">
    <citation type="submission" date="2023-05" db="EMBL/GenBank/DDBJ databases">
        <title>B98-5 Cell Line De Novo Hybrid Assembly: An Optical Mapping Approach.</title>
        <authorList>
            <person name="Kananen K."/>
            <person name="Auerbach J.A."/>
            <person name="Kautto E."/>
            <person name="Blachly J.S."/>
        </authorList>
    </citation>
    <scope>NUCLEOTIDE SEQUENCE [LARGE SCALE GENOMIC DNA]</scope>
    <source>
        <strain evidence="2">B95-8</strain>
        <tissue evidence="2">Cell line</tissue>
    </source>
</reference>
<organism evidence="2 3">
    <name type="scientific">Saguinus oedipus</name>
    <name type="common">Cotton-top tamarin</name>
    <name type="synonym">Oedipomidas oedipus</name>
    <dbReference type="NCBI Taxonomy" id="9490"/>
    <lineage>
        <taxon>Eukaryota</taxon>
        <taxon>Metazoa</taxon>
        <taxon>Chordata</taxon>
        <taxon>Craniata</taxon>
        <taxon>Vertebrata</taxon>
        <taxon>Euteleostomi</taxon>
        <taxon>Mammalia</taxon>
        <taxon>Eutheria</taxon>
        <taxon>Euarchontoglires</taxon>
        <taxon>Primates</taxon>
        <taxon>Haplorrhini</taxon>
        <taxon>Platyrrhini</taxon>
        <taxon>Cebidae</taxon>
        <taxon>Callitrichinae</taxon>
        <taxon>Saguinus</taxon>
    </lineage>
</organism>
<evidence type="ECO:0000313" key="2">
    <source>
        <dbReference type="EMBL" id="KAK2112169.1"/>
    </source>
</evidence>
<feature type="region of interest" description="Disordered" evidence="1">
    <location>
        <begin position="57"/>
        <end position="153"/>
    </location>
</feature>
<name>A0ABQ9VS18_SAGOE</name>
<accession>A0ABQ9VS18</accession>
<proteinExistence type="predicted"/>
<dbReference type="Proteomes" id="UP001266305">
    <property type="component" value="Unassembled WGS sequence"/>
</dbReference>
<sequence>MSSHDPRPLATNLCCEYLVKLPGLSVEFGGVKLAHDHEHRAGGVRWLPLGHLQLGAVPPSSKVGPARHQGQRGRGRGGGTEEAEKAWLTGPGALRSSHSQPGGLQAAGPNPKARGEMKAAQSGCNPLETFEVGRDSILGPVSQEHHGGQVGPS</sequence>
<gene>
    <name evidence="2" type="ORF">P7K49_011916</name>
</gene>
<keyword evidence="3" id="KW-1185">Reference proteome</keyword>
<dbReference type="EMBL" id="JASSZA010000005">
    <property type="protein sequence ID" value="KAK2112169.1"/>
    <property type="molecule type" value="Genomic_DNA"/>
</dbReference>
<comment type="caution">
    <text evidence="2">The sequence shown here is derived from an EMBL/GenBank/DDBJ whole genome shotgun (WGS) entry which is preliminary data.</text>
</comment>
<evidence type="ECO:0000313" key="3">
    <source>
        <dbReference type="Proteomes" id="UP001266305"/>
    </source>
</evidence>
<evidence type="ECO:0000256" key="1">
    <source>
        <dbReference type="SAM" id="MobiDB-lite"/>
    </source>
</evidence>